<accession>V5RJJ9</accession>
<dbReference type="InterPro" id="IPR020904">
    <property type="entry name" value="Sc_DH/Rdtase_CS"/>
</dbReference>
<dbReference type="Gene3D" id="3.40.50.720">
    <property type="entry name" value="NAD(P)-binding Rossmann-like Domain"/>
    <property type="match status" value="1"/>
</dbReference>
<dbReference type="PRINTS" id="PR00080">
    <property type="entry name" value="SDRFAMILY"/>
</dbReference>
<sequence length="279" mass="30613">MNTYTNLQNKIVAITGAGGVLCSFFAEECLKLGMSVVLMDINETSIQKVKEDLGNDDKVMAVQCDVLNIDSVKEACDKVIQHFGKIDILINGAGGNHPKASTSNEYYELDQKSSNSEVGFFDLTTEGFKFVFDLNFMGTFNVTQVFAKYMLKEGCSIINISSASSENSLTKVPAYSAAKSAINNFTKWLAVHFAKTGLRVNAMAPGFFLTKQNEKLLIDKDGNFTPRTTKILSHTPMERLGVPKDLIGTLIYLMDNEMSNFVTGKVIYVDGGFCSYSGV</sequence>
<comment type="similarity">
    <text evidence="1">Belongs to the short-chain dehydrogenases/reductases (SDR) family.</text>
</comment>
<dbReference type="PANTHER" id="PTHR42760:SF115">
    <property type="entry name" value="3-OXOACYL-[ACYL-CARRIER-PROTEIN] REDUCTASE FABG"/>
    <property type="match status" value="1"/>
</dbReference>
<dbReference type="KEGG" id="sapi:SAPIS_v1c04410"/>
<evidence type="ECO:0000256" key="2">
    <source>
        <dbReference type="ARBA" id="ARBA00023002"/>
    </source>
</evidence>
<gene>
    <name evidence="3" type="primary">uxuB</name>
    <name evidence="3" type="ORF">SAPIS_v1c04410</name>
</gene>
<keyword evidence="4" id="KW-1185">Reference proteome</keyword>
<evidence type="ECO:0000313" key="4">
    <source>
        <dbReference type="Proteomes" id="UP000018550"/>
    </source>
</evidence>
<dbReference type="NCBIfam" id="NF006132">
    <property type="entry name" value="PRK08277.1"/>
    <property type="match status" value="1"/>
</dbReference>
<dbReference type="STRING" id="1276258.SAPIS_v1c04410"/>
<organism evidence="3 4">
    <name type="scientific">Spiroplasma apis B31</name>
    <dbReference type="NCBI Taxonomy" id="1276258"/>
    <lineage>
        <taxon>Bacteria</taxon>
        <taxon>Bacillati</taxon>
        <taxon>Mycoplasmatota</taxon>
        <taxon>Mollicutes</taxon>
        <taxon>Entomoplasmatales</taxon>
        <taxon>Spiroplasmataceae</taxon>
        <taxon>Spiroplasma</taxon>
    </lineage>
</organism>
<dbReference type="SUPFAM" id="SSF51735">
    <property type="entry name" value="NAD(P)-binding Rossmann-fold domains"/>
    <property type="match status" value="1"/>
</dbReference>
<dbReference type="GO" id="GO:0016616">
    <property type="term" value="F:oxidoreductase activity, acting on the CH-OH group of donors, NAD or NADP as acceptor"/>
    <property type="evidence" value="ECO:0007669"/>
    <property type="project" value="TreeGrafter"/>
</dbReference>
<dbReference type="InterPro" id="IPR036291">
    <property type="entry name" value="NAD(P)-bd_dom_sf"/>
</dbReference>
<dbReference type="Proteomes" id="UP000018550">
    <property type="component" value="Chromosome"/>
</dbReference>
<dbReference type="EMBL" id="CP006682">
    <property type="protein sequence ID" value="AHB36286.1"/>
    <property type="molecule type" value="Genomic_DNA"/>
</dbReference>
<dbReference type="PROSITE" id="PS00061">
    <property type="entry name" value="ADH_SHORT"/>
    <property type="match status" value="1"/>
</dbReference>
<dbReference type="Pfam" id="PF13561">
    <property type="entry name" value="adh_short_C2"/>
    <property type="match status" value="1"/>
</dbReference>
<evidence type="ECO:0000313" key="3">
    <source>
        <dbReference type="EMBL" id="AHB36286.1"/>
    </source>
</evidence>
<dbReference type="eggNOG" id="COG1028">
    <property type="taxonomic scope" value="Bacteria"/>
</dbReference>
<name>V5RJJ9_SPIAP</name>
<evidence type="ECO:0000256" key="1">
    <source>
        <dbReference type="ARBA" id="ARBA00006484"/>
    </source>
</evidence>
<protein>
    <submittedName>
        <fullName evidence="3">D-mannonate oxidoreductase</fullName>
    </submittedName>
</protein>
<dbReference type="PRINTS" id="PR00081">
    <property type="entry name" value="GDHRDH"/>
</dbReference>
<dbReference type="HOGENOM" id="CLU_010194_1_1_14"/>
<dbReference type="InterPro" id="IPR002347">
    <property type="entry name" value="SDR_fam"/>
</dbReference>
<keyword evidence="2" id="KW-0560">Oxidoreductase</keyword>
<dbReference type="PATRIC" id="fig|1276258.3.peg.442"/>
<dbReference type="AlphaFoldDB" id="V5RJJ9"/>
<proteinExistence type="inferred from homology"/>
<dbReference type="PANTHER" id="PTHR42760">
    <property type="entry name" value="SHORT-CHAIN DEHYDROGENASES/REDUCTASES FAMILY MEMBER"/>
    <property type="match status" value="1"/>
</dbReference>
<dbReference type="OrthoDB" id="9805904at2"/>
<reference evidence="3 4" key="1">
    <citation type="journal article" date="2014" name="Genome Announc.">
        <title>Complete Genome Sequence of Spiroplasma apis B31T (ATCC 33834), a Bacterium Associated with May Disease of Honeybees (Apis mellifera).</title>
        <authorList>
            <person name="Ku C."/>
            <person name="Lo W.S."/>
            <person name="Chen L.L."/>
            <person name="Kuo C.H."/>
        </authorList>
    </citation>
    <scope>NUCLEOTIDE SEQUENCE [LARGE SCALE GENOMIC DNA]</scope>
    <source>
        <strain evidence="3">B31</strain>
    </source>
</reference>